<gene>
    <name evidence="1" type="ORF">N5W20_00435</name>
</gene>
<keyword evidence="2" id="KW-1185">Reference proteome</keyword>
<evidence type="ECO:0000313" key="1">
    <source>
        <dbReference type="EMBL" id="UYH51387.1"/>
    </source>
</evidence>
<accession>A0ABY6GJ98</accession>
<reference evidence="1" key="1">
    <citation type="submission" date="2022-10" db="EMBL/GenBank/DDBJ databases">
        <title>Candidatus Kirkpatrella diaphorinas gen. nov., sp. nov., an uncultured endosymbiont identified in a population of Diaphorina citri from Hawaii.</title>
        <authorList>
            <person name="Henry E.M."/>
            <person name="Carlson C.R."/>
            <person name="Kuo Y.-W."/>
        </authorList>
    </citation>
    <scope>NUCLEOTIDE SEQUENCE</scope>
    <source>
        <strain evidence="1">CADCRV1</strain>
    </source>
</reference>
<dbReference type="Proteomes" id="UP001163831">
    <property type="component" value="Chromosome"/>
</dbReference>
<dbReference type="RefSeq" id="WP_319806981.1">
    <property type="nucleotide sequence ID" value="NZ_CP107052.1"/>
</dbReference>
<sequence length="159" mass="18086">MRRDKARRIVMHHPSRRLRGWGQVMIRRLRHLPLSLYVVAWVTSGAAPPPLHDLTLSAAGSATVIEGHVARDAMQRYQFTLDQPREIRIHLACKKGDVSFQLVSPARLPIYDSRYGVEGRDFDMLLTNKERYEIDVMPGLNGLRDHDMAAPFTLSVTAD</sequence>
<proteinExistence type="predicted"/>
<evidence type="ECO:0000313" key="2">
    <source>
        <dbReference type="Proteomes" id="UP001163831"/>
    </source>
</evidence>
<organism evidence="1 2">
    <name type="scientific">Candidatus Kirkpatrickella diaphorinae</name>
    <dbReference type="NCBI Taxonomy" id="2984322"/>
    <lineage>
        <taxon>Bacteria</taxon>
        <taxon>Pseudomonadati</taxon>
        <taxon>Pseudomonadota</taxon>
        <taxon>Alphaproteobacteria</taxon>
        <taxon>Acetobacterales</taxon>
        <taxon>Acetobacteraceae</taxon>
        <taxon>Candidatus Kirkpatrickella</taxon>
    </lineage>
</organism>
<name>A0ABY6GJ98_9PROT</name>
<dbReference type="EMBL" id="CP107052">
    <property type="protein sequence ID" value="UYH51387.1"/>
    <property type="molecule type" value="Genomic_DNA"/>
</dbReference>
<protein>
    <submittedName>
        <fullName evidence="1">Uncharacterized protein</fullName>
    </submittedName>
</protein>